<keyword evidence="2" id="KW-0812">Transmembrane</keyword>
<evidence type="ECO:0008006" key="7">
    <source>
        <dbReference type="Google" id="ProtNLM"/>
    </source>
</evidence>
<comment type="caution">
    <text evidence="4">The sequence shown here is derived from an EMBL/GenBank/DDBJ whole genome shotgun (WGS) entry which is preliminary data.</text>
</comment>
<evidence type="ECO:0000256" key="2">
    <source>
        <dbReference type="SAM" id="Phobius"/>
    </source>
</evidence>
<evidence type="ECO:0000256" key="1">
    <source>
        <dbReference type="SAM" id="MobiDB-lite"/>
    </source>
</evidence>
<feature type="transmembrane region" description="Helical" evidence="2">
    <location>
        <begin position="6"/>
        <end position="25"/>
    </location>
</feature>
<organism evidence="4 5">
    <name type="scientific">Brevibacterium luteolum</name>
    <dbReference type="NCBI Taxonomy" id="199591"/>
    <lineage>
        <taxon>Bacteria</taxon>
        <taxon>Bacillati</taxon>
        <taxon>Actinomycetota</taxon>
        <taxon>Actinomycetes</taxon>
        <taxon>Micrococcales</taxon>
        <taxon>Brevibacteriaceae</taxon>
        <taxon>Brevibacterium</taxon>
    </lineage>
</organism>
<evidence type="ECO:0000313" key="5">
    <source>
        <dbReference type="Proteomes" id="UP000235703"/>
    </source>
</evidence>
<dbReference type="Proteomes" id="UP000235703">
    <property type="component" value="Unassembled WGS sequence"/>
</dbReference>
<feature type="compositionally biased region" description="Basic and acidic residues" evidence="1">
    <location>
        <begin position="203"/>
        <end position="214"/>
    </location>
</feature>
<feature type="region of interest" description="Disordered" evidence="1">
    <location>
        <begin position="189"/>
        <end position="214"/>
    </location>
</feature>
<accession>A0A2N6PH75</accession>
<dbReference type="InterPro" id="IPR023353">
    <property type="entry name" value="LemA-like_dom_sf"/>
</dbReference>
<dbReference type="EMBL" id="JABEMC010000006">
    <property type="protein sequence ID" value="NNG79798.1"/>
    <property type="molecule type" value="Genomic_DNA"/>
</dbReference>
<dbReference type="SUPFAM" id="SSF140478">
    <property type="entry name" value="LemA-like"/>
    <property type="match status" value="1"/>
</dbReference>
<dbReference type="AlphaFoldDB" id="A0A2N6PH75"/>
<gene>
    <name evidence="4" type="ORF">CJ198_06485</name>
    <name evidence="3" type="ORF">HLA91_10515</name>
</gene>
<keyword evidence="2" id="KW-0472">Membrane</keyword>
<dbReference type="Proteomes" id="UP000549517">
    <property type="component" value="Unassembled WGS sequence"/>
</dbReference>
<name>A0A2N6PH75_9MICO</name>
<evidence type="ECO:0000313" key="3">
    <source>
        <dbReference type="EMBL" id="NNG79798.1"/>
    </source>
</evidence>
<reference evidence="3 6" key="2">
    <citation type="submission" date="2020-05" db="EMBL/GenBank/DDBJ databases">
        <title>MicrobeNet Type strains.</title>
        <authorList>
            <person name="Nicholson A.C."/>
        </authorList>
    </citation>
    <scope>NUCLEOTIDE SEQUENCE [LARGE SCALE GENOMIC DNA]</scope>
    <source>
        <strain evidence="3 6">CCUG 46604</strain>
    </source>
</reference>
<protein>
    <recommendedName>
        <fullName evidence="7">LemA family protein</fullName>
    </recommendedName>
</protein>
<evidence type="ECO:0000313" key="6">
    <source>
        <dbReference type="Proteomes" id="UP000549517"/>
    </source>
</evidence>
<reference evidence="4 5" key="1">
    <citation type="submission" date="2017-09" db="EMBL/GenBank/DDBJ databases">
        <title>Bacterial strain isolated from the female urinary microbiota.</title>
        <authorList>
            <person name="Thomas-White K."/>
            <person name="Kumar N."/>
            <person name="Forster S."/>
            <person name="Putonti C."/>
            <person name="Lawley T."/>
            <person name="Wolfe A.J."/>
        </authorList>
    </citation>
    <scope>NUCLEOTIDE SEQUENCE [LARGE SCALE GENOMIC DNA]</scope>
    <source>
        <strain evidence="4 5">UMB0680</strain>
    </source>
</reference>
<dbReference type="RefSeq" id="WP_102161824.1">
    <property type="nucleotide sequence ID" value="NZ_BAAAKH010000010.1"/>
</dbReference>
<sequence>MPTLLWWLAALACLLIFVAVVILVIRFNQLSLARDLCAEGHRQLSADIHERRSLIPSFLESCAALVEENPQLRARVDAVGDAFAAARQAAGPEAVGAAEEQLTVALAQLHQRLGTQQVAYGESASDAEYVARALFIQMCVVESRIAADSRYYNANVARYRRRRRGVLPVLMPRRFPEFTPVPYSELDLDLDTDSQDIVPSSDPDYRPGRLSEGR</sequence>
<dbReference type="OrthoDB" id="4807972at2"/>
<evidence type="ECO:0000313" key="4">
    <source>
        <dbReference type="EMBL" id="PMB98027.1"/>
    </source>
</evidence>
<proteinExistence type="predicted"/>
<dbReference type="EMBL" id="PNFZ01000003">
    <property type="protein sequence ID" value="PMB98027.1"/>
    <property type="molecule type" value="Genomic_DNA"/>
</dbReference>
<keyword evidence="5" id="KW-1185">Reference proteome</keyword>
<dbReference type="Gene3D" id="1.20.1440.20">
    <property type="entry name" value="LemA-like domain"/>
    <property type="match status" value="1"/>
</dbReference>
<keyword evidence="2" id="KW-1133">Transmembrane helix</keyword>